<sequence>MTEDNRAADAAPVGVHVDQAQAWLDVVEPHALELWDNAREIADLSEDDARYAELGRSLVEEWRAHRDDPVDPGTRWAAEREQSVAWLGAHTRSWRRMHTLALDRDESDADFHLLLPYWHQHRDETTVPDALVRGIETLLEEREGRVRAAKDWFGRHDPRYLTEWEMSRAFADSIEDQWNDDRHLVSRHRDGLHAAVSTRKSAAQSPATGAPAGARQKTWGHAIKLWRSARANPEPRRNQEPRGL</sequence>
<reference evidence="2 3" key="1">
    <citation type="submission" date="2020-12" db="EMBL/GenBank/DDBJ databases">
        <title>FDA dAtabase for Regulatory Grade micrObial Sequences (FDA-ARGOS): Supporting development and validation of Infectious Disease Dx tests.</title>
        <authorList>
            <person name="Sproer C."/>
            <person name="Gronow S."/>
            <person name="Severitt S."/>
            <person name="Schroder I."/>
            <person name="Tallon L."/>
            <person name="Sadzewicz L."/>
            <person name="Zhao X."/>
            <person name="Boylan J."/>
            <person name="Ott S."/>
            <person name="Bowen H."/>
            <person name="Vavikolanu K."/>
            <person name="Mehta A."/>
            <person name="Aluvathingal J."/>
            <person name="Nadendla S."/>
            <person name="Lowell S."/>
            <person name="Myers T."/>
            <person name="Yan Y."/>
            <person name="Sichtig H."/>
        </authorList>
    </citation>
    <scope>NUCLEOTIDE SEQUENCE [LARGE SCALE GENOMIC DNA]</scope>
    <source>
        <strain evidence="2 3">FDAARGOS_902</strain>
    </source>
</reference>
<evidence type="ECO:0000313" key="3">
    <source>
        <dbReference type="Proteomes" id="UP000594979"/>
    </source>
</evidence>
<organism evidence="2 3">
    <name type="scientific">Brevibacterium casei</name>
    <dbReference type="NCBI Taxonomy" id="33889"/>
    <lineage>
        <taxon>Bacteria</taxon>
        <taxon>Bacillati</taxon>
        <taxon>Actinomycetota</taxon>
        <taxon>Actinomycetes</taxon>
        <taxon>Micrococcales</taxon>
        <taxon>Brevibacteriaceae</taxon>
        <taxon>Brevibacterium</taxon>
    </lineage>
</organism>
<accession>A0A7T2TGV0</accession>
<evidence type="ECO:0000256" key="1">
    <source>
        <dbReference type="SAM" id="MobiDB-lite"/>
    </source>
</evidence>
<feature type="compositionally biased region" description="Polar residues" evidence="1">
    <location>
        <begin position="198"/>
        <end position="207"/>
    </location>
</feature>
<dbReference type="Proteomes" id="UP000594979">
    <property type="component" value="Chromosome"/>
</dbReference>
<dbReference type="EMBL" id="CP065682">
    <property type="protein sequence ID" value="QPS33571.1"/>
    <property type="molecule type" value="Genomic_DNA"/>
</dbReference>
<protein>
    <submittedName>
        <fullName evidence="2">Uncharacterized protein</fullName>
    </submittedName>
</protein>
<dbReference type="RefSeq" id="WP_197931974.1">
    <property type="nucleotide sequence ID" value="NZ_CP065682.1"/>
</dbReference>
<feature type="compositionally biased region" description="Basic and acidic residues" evidence="1">
    <location>
        <begin position="233"/>
        <end position="244"/>
    </location>
</feature>
<dbReference type="AlphaFoldDB" id="A0A7T2TGV0"/>
<name>A0A7T2TGV0_9MICO</name>
<evidence type="ECO:0000313" key="2">
    <source>
        <dbReference type="EMBL" id="QPS33571.1"/>
    </source>
</evidence>
<feature type="region of interest" description="Disordered" evidence="1">
    <location>
        <begin position="191"/>
        <end position="244"/>
    </location>
</feature>
<gene>
    <name evidence="2" type="ORF">I6G59_16870</name>
</gene>
<dbReference type="KEGG" id="bcau:I6G59_16870"/>
<proteinExistence type="predicted"/>